<proteinExistence type="predicted"/>
<dbReference type="Proteomes" id="UP000466794">
    <property type="component" value="Unassembled WGS sequence"/>
</dbReference>
<reference evidence="5 6" key="1">
    <citation type="submission" date="2019-12" db="EMBL/GenBank/DDBJ databases">
        <title>Nocardia sp. nov. ET3-3 isolated from soil.</title>
        <authorList>
            <person name="Kanchanasin P."/>
            <person name="Tanasupawat S."/>
            <person name="Yuki M."/>
            <person name="Kudo T."/>
        </authorList>
    </citation>
    <scope>NUCLEOTIDE SEQUENCE [LARGE SCALE GENOMIC DNA]</scope>
    <source>
        <strain evidence="5 6">ET3-3</strain>
    </source>
</reference>
<comment type="pathway">
    <text evidence="1">Cofactor biosynthesis; riboflavin biosynthesis.</text>
</comment>
<dbReference type="InterPro" id="IPR024072">
    <property type="entry name" value="DHFR-like_dom_sf"/>
</dbReference>
<dbReference type="GO" id="GO:0008703">
    <property type="term" value="F:5-amino-6-(5-phosphoribosylamino)uracil reductase activity"/>
    <property type="evidence" value="ECO:0007669"/>
    <property type="project" value="InterPro"/>
</dbReference>
<feature type="domain" description="Bacterial bifunctional deaminase-reductase C-terminal" evidence="4">
    <location>
        <begin position="31"/>
        <end position="239"/>
    </location>
</feature>
<sequence length="257" mass="27152">MQHMPNAIQLTDLTHDDLVEMYAYPVEPSAPYVRVNFVTSIDGAVTVDGRSGGLGTPADKKVFALLRDLADVVLVGAGTARAENYGAAHTDSELRKRLHREGLGGDADGTPPRIAVVTHGASLDPASKLFTDAGARPIILTTTAAPAEHKKRLIDAGAELIEAGEDDCTITAVRDALEGLGLRRVLCEGGPSLFGQLIAAESVDEVCLTVSPQLVGGIAGRIAMSPNALPTPMRPRHLLLDTDGTILTRWERAHTRG</sequence>
<dbReference type="PANTHER" id="PTHR38011">
    <property type="entry name" value="DIHYDROFOLATE REDUCTASE FAMILY PROTEIN (AFU_ORTHOLOGUE AFUA_8G06820)"/>
    <property type="match status" value="1"/>
</dbReference>
<evidence type="ECO:0000256" key="2">
    <source>
        <dbReference type="ARBA" id="ARBA00022857"/>
    </source>
</evidence>
<dbReference type="PANTHER" id="PTHR38011:SF7">
    <property type="entry name" value="2,5-DIAMINO-6-RIBOSYLAMINO-4(3H)-PYRIMIDINONE 5'-PHOSPHATE REDUCTASE"/>
    <property type="match status" value="1"/>
</dbReference>
<gene>
    <name evidence="5" type="ORF">GPX89_09600</name>
</gene>
<evidence type="ECO:0000259" key="4">
    <source>
        <dbReference type="Pfam" id="PF01872"/>
    </source>
</evidence>
<dbReference type="SUPFAM" id="SSF53597">
    <property type="entry name" value="Dihydrofolate reductase-like"/>
    <property type="match status" value="1"/>
</dbReference>
<keyword evidence="6" id="KW-1185">Reference proteome</keyword>
<dbReference type="InterPro" id="IPR050765">
    <property type="entry name" value="Riboflavin_Biosynth_HTPR"/>
</dbReference>
<dbReference type="InterPro" id="IPR002734">
    <property type="entry name" value="RibDG_C"/>
</dbReference>
<keyword evidence="2" id="KW-0521">NADP</keyword>
<evidence type="ECO:0000313" key="6">
    <source>
        <dbReference type="Proteomes" id="UP000466794"/>
    </source>
</evidence>
<dbReference type="NCBIfam" id="NF010663">
    <property type="entry name" value="PRK14059.1-1"/>
    <property type="match status" value="1"/>
</dbReference>
<accession>A0A7K1UT27</accession>
<dbReference type="AlphaFoldDB" id="A0A7K1UT27"/>
<dbReference type="GO" id="GO:0009231">
    <property type="term" value="P:riboflavin biosynthetic process"/>
    <property type="evidence" value="ECO:0007669"/>
    <property type="project" value="InterPro"/>
</dbReference>
<dbReference type="Gene3D" id="3.40.430.10">
    <property type="entry name" value="Dihydrofolate Reductase, subunit A"/>
    <property type="match status" value="1"/>
</dbReference>
<organism evidence="5 6">
    <name type="scientific">Nocardia terrae</name>
    <dbReference type="NCBI Taxonomy" id="2675851"/>
    <lineage>
        <taxon>Bacteria</taxon>
        <taxon>Bacillati</taxon>
        <taxon>Actinomycetota</taxon>
        <taxon>Actinomycetes</taxon>
        <taxon>Mycobacteriales</taxon>
        <taxon>Nocardiaceae</taxon>
        <taxon>Nocardia</taxon>
    </lineage>
</organism>
<dbReference type="Pfam" id="PF01872">
    <property type="entry name" value="RibD_C"/>
    <property type="match status" value="1"/>
</dbReference>
<protein>
    <submittedName>
        <fullName evidence="5">Pyrimidine reductase family protein</fullName>
    </submittedName>
</protein>
<dbReference type="RefSeq" id="WP_157386828.1">
    <property type="nucleotide sequence ID" value="NZ_WRPP01000001.1"/>
</dbReference>
<dbReference type="EMBL" id="WRPP01000001">
    <property type="protein sequence ID" value="MVU77500.1"/>
    <property type="molecule type" value="Genomic_DNA"/>
</dbReference>
<keyword evidence="3" id="KW-0560">Oxidoreductase</keyword>
<name>A0A7K1UT27_9NOCA</name>
<evidence type="ECO:0000313" key="5">
    <source>
        <dbReference type="EMBL" id="MVU77500.1"/>
    </source>
</evidence>
<evidence type="ECO:0000256" key="1">
    <source>
        <dbReference type="ARBA" id="ARBA00005104"/>
    </source>
</evidence>
<comment type="caution">
    <text evidence="5">The sequence shown here is derived from an EMBL/GenBank/DDBJ whole genome shotgun (WGS) entry which is preliminary data.</text>
</comment>
<evidence type="ECO:0000256" key="3">
    <source>
        <dbReference type="ARBA" id="ARBA00023002"/>
    </source>
</evidence>